<feature type="transmembrane region" description="Helical" evidence="1">
    <location>
        <begin position="20"/>
        <end position="39"/>
    </location>
</feature>
<name>A0A1K2IS79_9FLAO</name>
<proteinExistence type="predicted"/>
<feature type="transmembrane region" description="Helical" evidence="1">
    <location>
        <begin position="165"/>
        <end position="187"/>
    </location>
</feature>
<reference evidence="3" key="1">
    <citation type="submission" date="2016-10" db="EMBL/GenBank/DDBJ databases">
        <authorList>
            <person name="Varghese N."/>
            <person name="Submissions S."/>
        </authorList>
    </citation>
    <scope>NUCLEOTIDE SEQUENCE [LARGE SCALE GENOMIC DNA]</scope>
    <source>
        <strain evidence="3">SUR2</strain>
    </source>
</reference>
<dbReference type="Proteomes" id="UP000182034">
    <property type="component" value="Unassembled WGS sequence"/>
</dbReference>
<keyword evidence="1" id="KW-0472">Membrane</keyword>
<dbReference type="AlphaFoldDB" id="A0A1K2IS79"/>
<sequence length="263" mass="30232">MAQFAPHYATFTTINRIRAFSNFLFWAIFVLSLLDLVLPHDKPELLSTKIFEIGQIVNIIFLISFFFSEGIVDLILVPISDNKRRDDFLDNSIGSNLSLKQSVAYYDNDEVTQGLYKVAVNLFENCFFTHSLTKKLTVQKIIVPAIALITIVVFAFFGFKQQPTFALSLLQLLFSTTLLGAVVKHLILLNRLNQIEQDWVTLFNNPDFKNNPSSKASLVYKYWLNYETLHSRIPADIPSKIYDKCNNDLTTQWTAIKRKYNIS</sequence>
<feature type="transmembrane region" description="Helical" evidence="1">
    <location>
        <begin position="59"/>
        <end position="79"/>
    </location>
</feature>
<gene>
    <name evidence="2" type="ORF">SAMN05216324_108180</name>
</gene>
<dbReference type="RefSeq" id="WP_072410383.1">
    <property type="nucleotide sequence ID" value="NZ_FPKW01000008.1"/>
</dbReference>
<accession>A0A1K2IS79</accession>
<evidence type="ECO:0000313" key="2">
    <source>
        <dbReference type="EMBL" id="SFZ95166.1"/>
    </source>
</evidence>
<evidence type="ECO:0000256" key="1">
    <source>
        <dbReference type="SAM" id="Phobius"/>
    </source>
</evidence>
<keyword evidence="1" id="KW-0812">Transmembrane</keyword>
<feature type="transmembrane region" description="Helical" evidence="1">
    <location>
        <begin position="141"/>
        <end position="159"/>
    </location>
</feature>
<dbReference type="OrthoDB" id="8097020at2"/>
<keyword evidence="1" id="KW-1133">Transmembrane helix</keyword>
<dbReference type="EMBL" id="FPKW01000008">
    <property type="protein sequence ID" value="SFZ95166.1"/>
    <property type="molecule type" value="Genomic_DNA"/>
</dbReference>
<evidence type="ECO:0000313" key="3">
    <source>
        <dbReference type="Proteomes" id="UP000182034"/>
    </source>
</evidence>
<keyword evidence="3" id="KW-1185">Reference proteome</keyword>
<organism evidence="2 3">
    <name type="scientific">Chryseobacterium limigenitum</name>
    <dbReference type="NCBI Taxonomy" id="1612149"/>
    <lineage>
        <taxon>Bacteria</taxon>
        <taxon>Pseudomonadati</taxon>
        <taxon>Bacteroidota</taxon>
        <taxon>Flavobacteriia</taxon>
        <taxon>Flavobacteriales</taxon>
        <taxon>Weeksellaceae</taxon>
        <taxon>Chryseobacterium group</taxon>
        <taxon>Chryseobacterium</taxon>
    </lineage>
</organism>
<protein>
    <submittedName>
        <fullName evidence="2">Uncharacterized protein</fullName>
    </submittedName>
</protein>